<protein>
    <submittedName>
        <fullName evidence="2">Uncharacterized protein</fullName>
    </submittedName>
</protein>
<name>A0A9N8DFH3_9STRA</name>
<dbReference type="Proteomes" id="UP001153069">
    <property type="component" value="Unassembled WGS sequence"/>
</dbReference>
<evidence type="ECO:0000256" key="1">
    <source>
        <dbReference type="SAM" id="MobiDB-lite"/>
    </source>
</evidence>
<organism evidence="2 3">
    <name type="scientific">Seminavis robusta</name>
    <dbReference type="NCBI Taxonomy" id="568900"/>
    <lineage>
        <taxon>Eukaryota</taxon>
        <taxon>Sar</taxon>
        <taxon>Stramenopiles</taxon>
        <taxon>Ochrophyta</taxon>
        <taxon>Bacillariophyta</taxon>
        <taxon>Bacillariophyceae</taxon>
        <taxon>Bacillariophycidae</taxon>
        <taxon>Naviculales</taxon>
        <taxon>Naviculaceae</taxon>
        <taxon>Seminavis</taxon>
    </lineage>
</organism>
<dbReference type="OrthoDB" id="50919at2759"/>
<accession>A0A9N8DFH3</accession>
<evidence type="ECO:0000313" key="3">
    <source>
        <dbReference type="Proteomes" id="UP001153069"/>
    </source>
</evidence>
<reference evidence="2" key="1">
    <citation type="submission" date="2020-06" db="EMBL/GenBank/DDBJ databases">
        <authorList>
            <consortium name="Plant Systems Biology data submission"/>
        </authorList>
    </citation>
    <scope>NUCLEOTIDE SEQUENCE</scope>
    <source>
        <strain evidence="2">D6</strain>
    </source>
</reference>
<proteinExistence type="predicted"/>
<comment type="caution">
    <text evidence="2">The sequence shown here is derived from an EMBL/GenBank/DDBJ whole genome shotgun (WGS) entry which is preliminary data.</text>
</comment>
<feature type="compositionally biased region" description="Basic and acidic residues" evidence="1">
    <location>
        <begin position="12"/>
        <end position="24"/>
    </location>
</feature>
<dbReference type="EMBL" id="CAICTM010000063">
    <property type="protein sequence ID" value="CAB9499565.1"/>
    <property type="molecule type" value="Genomic_DNA"/>
</dbReference>
<evidence type="ECO:0000313" key="2">
    <source>
        <dbReference type="EMBL" id="CAB9499565.1"/>
    </source>
</evidence>
<keyword evidence="3" id="KW-1185">Reference proteome</keyword>
<gene>
    <name evidence="2" type="ORF">SEMRO_64_G036180.1</name>
</gene>
<dbReference type="AlphaFoldDB" id="A0A9N8DFH3"/>
<feature type="region of interest" description="Disordered" evidence="1">
    <location>
        <begin position="1"/>
        <end position="28"/>
    </location>
</feature>
<sequence>MKDLAAPAPKVETVKVEPASHTEASEPLVEPALAVEPAYAEPAKCVERAETVDDPRKFAPANALNAMKEKSKIGVETLRQQGVDFEGRAGICRGGAPKKNFFKVVMPLFFDQRDYITFSEIARYLVIQGGCCFVFLESTDPSPLYAFSLHELTAEIENLDKPDKASFTVNPISNTNKQHPSLVNVLLRNYGKEKELEYQIVLDTEKDKGIVKRFLDVVQRNSAAVVEATVQPTSSSKGAIKK</sequence>